<dbReference type="InterPro" id="IPR001633">
    <property type="entry name" value="EAL_dom"/>
</dbReference>
<gene>
    <name evidence="11" type="ORF">FH971_01035</name>
</gene>
<evidence type="ECO:0000256" key="4">
    <source>
        <dbReference type="ARBA" id="ARBA00022989"/>
    </source>
</evidence>
<sequence length="751" mass="83314">MTVNLIYSITLILSLSLLYGFIVNYFYANKMTKQILSGALFAGICIFGMIYPIYMDSGVIVDPRSVVLGIAGLFGGPVVAIIAATITAGYRLLLGGGGLYVGIGIVIVSTSLGLIYRYCVKKDWVKINLVQLLLFGLLIQVIVLIISTQLPATAFEKILSTIAIPRLVIFTLATAFLGLLLKNMDDRQNTEIALRESESRLSHHLQNTPLAAIAWDINFNVTQWNKTAEKIFGYSADEAMGRHPIDLILIDTSKIQIDQVYKDLLEHKEGTRRSNYNITKDGKKIACEWYNTPILDTAGKAIGAASLCEDITVRKQSEQLIWEQAHYDSLTGLANRQMASLDLEKEIKIAKRSNKSIALLFFDLDGFKDINDTMGHDIGDILLVEVAKRLLNLTRDVDTIARLGGDEFVLIIGGLDSPSCVDRIASNLLKKMSEPFTLGQNKAYISTSIGITFYPQDASDPVEMLKNADQAMYAAKSNGGNSFQYFTPSMQQNAVSRMSLISDLRIAIAANQFQLHYQPIVNLITGDIYKAEALIRWQHPVRGLVGPIEFIPIAEETQLIVDIGDWVFREAAQQSARWRTAIEPSFQISINTSPVQYKNDAFSAKDWLDYLDALKLPGDAIMVEITEGALMEYGSSIDQKLFDFRDANIQVSLDDFGTGYSSLSSLKKLDIDYLKIDKSFVDNLAPHSNDLALCEAIIVMAHKLDLKVVAEGVENEEQRDLLIAAGCDYAQGYLFSKPLPAIEFEKLLKSR</sequence>
<dbReference type="SMART" id="SM00267">
    <property type="entry name" value="GGDEF"/>
    <property type="match status" value="1"/>
</dbReference>
<feature type="domain" description="GGDEF" evidence="10">
    <location>
        <begin position="355"/>
        <end position="488"/>
    </location>
</feature>
<evidence type="ECO:0000256" key="5">
    <source>
        <dbReference type="ARBA" id="ARBA00023136"/>
    </source>
</evidence>
<dbReference type="Pfam" id="PF07694">
    <property type="entry name" value="5TM-5TMR_LYT"/>
    <property type="match status" value="1"/>
</dbReference>
<comment type="subcellular location">
    <subcellularLocation>
        <location evidence="1">Cell membrane</location>
        <topology evidence="1">Multi-pass membrane protein</topology>
    </subcellularLocation>
</comment>
<dbReference type="GO" id="GO:0071555">
    <property type="term" value="P:cell wall organization"/>
    <property type="evidence" value="ECO:0007669"/>
    <property type="project" value="InterPro"/>
</dbReference>
<feature type="domain" description="PAS" evidence="7">
    <location>
        <begin position="197"/>
        <end position="268"/>
    </location>
</feature>
<dbReference type="KEGG" id="spol:FH971_01035"/>
<dbReference type="CDD" id="cd01949">
    <property type="entry name" value="GGDEF"/>
    <property type="match status" value="1"/>
</dbReference>
<proteinExistence type="predicted"/>
<dbReference type="GO" id="GO:0006355">
    <property type="term" value="P:regulation of DNA-templated transcription"/>
    <property type="evidence" value="ECO:0007669"/>
    <property type="project" value="InterPro"/>
</dbReference>
<dbReference type="Gene3D" id="3.30.450.20">
    <property type="entry name" value="PAS domain"/>
    <property type="match status" value="1"/>
</dbReference>
<feature type="transmembrane region" description="Helical" evidence="6">
    <location>
        <begin position="6"/>
        <end position="28"/>
    </location>
</feature>
<dbReference type="Gene3D" id="3.30.70.270">
    <property type="match status" value="1"/>
</dbReference>
<feature type="transmembrane region" description="Helical" evidence="6">
    <location>
        <begin position="35"/>
        <end position="54"/>
    </location>
</feature>
<dbReference type="InterPro" id="IPR029787">
    <property type="entry name" value="Nucleotide_cyclase"/>
</dbReference>
<name>A0A4Y5YA35_9GAMM</name>
<evidence type="ECO:0000256" key="3">
    <source>
        <dbReference type="ARBA" id="ARBA00022692"/>
    </source>
</evidence>
<evidence type="ECO:0000256" key="2">
    <source>
        <dbReference type="ARBA" id="ARBA00022475"/>
    </source>
</evidence>
<dbReference type="InterPro" id="IPR000014">
    <property type="entry name" value="PAS"/>
</dbReference>
<dbReference type="GO" id="GO:0000155">
    <property type="term" value="F:phosphorelay sensor kinase activity"/>
    <property type="evidence" value="ECO:0007669"/>
    <property type="project" value="InterPro"/>
</dbReference>
<protein>
    <submittedName>
        <fullName evidence="11">EAL domain-containing protein</fullName>
    </submittedName>
</protein>
<dbReference type="InterPro" id="IPR035919">
    <property type="entry name" value="EAL_sf"/>
</dbReference>
<evidence type="ECO:0000256" key="6">
    <source>
        <dbReference type="SAM" id="Phobius"/>
    </source>
</evidence>
<dbReference type="Gene3D" id="3.20.20.450">
    <property type="entry name" value="EAL domain"/>
    <property type="match status" value="1"/>
</dbReference>
<evidence type="ECO:0000313" key="11">
    <source>
        <dbReference type="EMBL" id="QDE29670.1"/>
    </source>
</evidence>
<dbReference type="NCBIfam" id="TIGR00229">
    <property type="entry name" value="sensory_box"/>
    <property type="match status" value="1"/>
</dbReference>
<dbReference type="InterPro" id="IPR013767">
    <property type="entry name" value="PAS_fold"/>
</dbReference>
<dbReference type="Pfam" id="PF00989">
    <property type="entry name" value="PAS"/>
    <property type="match status" value="1"/>
</dbReference>
<dbReference type="EMBL" id="CP041036">
    <property type="protein sequence ID" value="QDE29670.1"/>
    <property type="molecule type" value="Genomic_DNA"/>
</dbReference>
<feature type="domain" description="EAL" evidence="9">
    <location>
        <begin position="497"/>
        <end position="751"/>
    </location>
</feature>
<evidence type="ECO:0000259" key="10">
    <source>
        <dbReference type="PROSITE" id="PS50887"/>
    </source>
</evidence>
<dbReference type="NCBIfam" id="TIGR00254">
    <property type="entry name" value="GGDEF"/>
    <property type="match status" value="1"/>
</dbReference>
<organism evidence="11 12">
    <name type="scientific">Shewanella polaris</name>
    <dbReference type="NCBI Taxonomy" id="2588449"/>
    <lineage>
        <taxon>Bacteria</taxon>
        <taxon>Pseudomonadati</taxon>
        <taxon>Pseudomonadota</taxon>
        <taxon>Gammaproteobacteria</taxon>
        <taxon>Alteromonadales</taxon>
        <taxon>Shewanellaceae</taxon>
        <taxon>Shewanella</taxon>
    </lineage>
</organism>
<dbReference type="SUPFAM" id="SSF55785">
    <property type="entry name" value="PYP-like sensor domain (PAS domain)"/>
    <property type="match status" value="1"/>
</dbReference>
<dbReference type="PANTHER" id="PTHR44757:SF2">
    <property type="entry name" value="BIOFILM ARCHITECTURE MAINTENANCE PROTEIN MBAA"/>
    <property type="match status" value="1"/>
</dbReference>
<evidence type="ECO:0000259" key="7">
    <source>
        <dbReference type="PROSITE" id="PS50112"/>
    </source>
</evidence>
<feature type="transmembrane region" description="Helical" evidence="6">
    <location>
        <begin position="66"/>
        <end position="86"/>
    </location>
</feature>
<feature type="domain" description="PAC" evidence="8">
    <location>
        <begin position="271"/>
        <end position="323"/>
    </location>
</feature>
<evidence type="ECO:0000313" key="12">
    <source>
        <dbReference type="Proteomes" id="UP000319809"/>
    </source>
</evidence>
<keyword evidence="3 6" id="KW-0812">Transmembrane</keyword>
<dbReference type="PROSITE" id="PS50883">
    <property type="entry name" value="EAL"/>
    <property type="match status" value="1"/>
</dbReference>
<dbReference type="SMART" id="SM00091">
    <property type="entry name" value="PAS"/>
    <property type="match status" value="1"/>
</dbReference>
<keyword evidence="12" id="KW-1185">Reference proteome</keyword>
<dbReference type="Pfam" id="PF00563">
    <property type="entry name" value="EAL"/>
    <property type="match status" value="1"/>
</dbReference>
<reference evidence="11 12" key="1">
    <citation type="submission" date="2019-06" db="EMBL/GenBank/DDBJ databases">
        <title>The genome of Shewanella sp. SM1901.</title>
        <authorList>
            <person name="Cha Q."/>
        </authorList>
    </citation>
    <scope>NUCLEOTIDE SEQUENCE [LARGE SCALE GENOMIC DNA]</scope>
    <source>
        <strain evidence="11 12">SM1901</strain>
    </source>
</reference>
<dbReference type="Pfam" id="PF00990">
    <property type="entry name" value="GGDEF"/>
    <property type="match status" value="1"/>
</dbReference>
<dbReference type="PROSITE" id="PS50112">
    <property type="entry name" value="PAS"/>
    <property type="match status" value="1"/>
</dbReference>
<dbReference type="InterPro" id="IPR000700">
    <property type="entry name" value="PAS-assoc_C"/>
</dbReference>
<keyword evidence="4 6" id="KW-1133">Transmembrane helix</keyword>
<dbReference type="CDD" id="cd00130">
    <property type="entry name" value="PAS"/>
    <property type="match status" value="1"/>
</dbReference>
<dbReference type="CDD" id="cd01948">
    <property type="entry name" value="EAL"/>
    <property type="match status" value="1"/>
</dbReference>
<dbReference type="PROSITE" id="PS50113">
    <property type="entry name" value="PAC"/>
    <property type="match status" value="1"/>
</dbReference>
<dbReference type="SUPFAM" id="SSF55073">
    <property type="entry name" value="Nucleotide cyclase"/>
    <property type="match status" value="1"/>
</dbReference>
<keyword evidence="2" id="KW-1003">Cell membrane</keyword>
<dbReference type="Gene3D" id="1.10.1760.20">
    <property type="match status" value="1"/>
</dbReference>
<dbReference type="InterPro" id="IPR052155">
    <property type="entry name" value="Biofilm_reg_signaling"/>
</dbReference>
<dbReference type="AlphaFoldDB" id="A0A4Y5YA35"/>
<dbReference type="InterPro" id="IPR035965">
    <property type="entry name" value="PAS-like_dom_sf"/>
</dbReference>
<feature type="transmembrane region" description="Helical" evidence="6">
    <location>
        <begin position="98"/>
        <end position="118"/>
    </location>
</feature>
<dbReference type="PANTHER" id="PTHR44757">
    <property type="entry name" value="DIGUANYLATE CYCLASE DGCP"/>
    <property type="match status" value="1"/>
</dbReference>
<dbReference type="InterPro" id="IPR043128">
    <property type="entry name" value="Rev_trsase/Diguanyl_cyclase"/>
</dbReference>
<dbReference type="InterPro" id="IPR011620">
    <property type="entry name" value="Sig_transdc_His_kinase_LytS_TM"/>
</dbReference>
<dbReference type="Proteomes" id="UP000319809">
    <property type="component" value="Chromosome"/>
</dbReference>
<dbReference type="InterPro" id="IPR000160">
    <property type="entry name" value="GGDEF_dom"/>
</dbReference>
<feature type="transmembrane region" description="Helical" evidence="6">
    <location>
        <begin position="158"/>
        <end position="181"/>
    </location>
</feature>
<dbReference type="PROSITE" id="PS50887">
    <property type="entry name" value="GGDEF"/>
    <property type="match status" value="1"/>
</dbReference>
<evidence type="ECO:0000259" key="9">
    <source>
        <dbReference type="PROSITE" id="PS50883"/>
    </source>
</evidence>
<dbReference type="GO" id="GO:0005886">
    <property type="term" value="C:plasma membrane"/>
    <property type="evidence" value="ECO:0007669"/>
    <property type="project" value="UniProtKB-SubCell"/>
</dbReference>
<feature type="transmembrane region" description="Helical" evidence="6">
    <location>
        <begin position="124"/>
        <end position="146"/>
    </location>
</feature>
<evidence type="ECO:0000256" key="1">
    <source>
        <dbReference type="ARBA" id="ARBA00004651"/>
    </source>
</evidence>
<keyword evidence="5 6" id="KW-0472">Membrane</keyword>
<dbReference type="SMART" id="SM00052">
    <property type="entry name" value="EAL"/>
    <property type="match status" value="1"/>
</dbReference>
<evidence type="ECO:0000259" key="8">
    <source>
        <dbReference type="PROSITE" id="PS50113"/>
    </source>
</evidence>
<dbReference type="SUPFAM" id="SSF141868">
    <property type="entry name" value="EAL domain-like"/>
    <property type="match status" value="1"/>
</dbReference>
<accession>A0A4Y5YA35</accession>